<evidence type="ECO:0000256" key="4">
    <source>
        <dbReference type="ARBA" id="ARBA00022475"/>
    </source>
</evidence>
<feature type="transmembrane region" description="Helical" evidence="10">
    <location>
        <begin position="174"/>
        <end position="197"/>
    </location>
</feature>
<dbReference type="EMBL" id="UINC01000128">
    <property type="protein sequence ID" value="SUZ49653.1"/>
    <property type="molecule type" value="Genomic_DNA"/>
</dbReference>
<dbReference type="PANTHER" id="PTHR47755:SF1">
    <property type="entry name" value="CELL DIVISION PROTEIN FTSX"/>
    <property type="match status" value="1"/>
</dbReference>
<accession>A0A381N7U6</accession>
<evidence type="ECO:0000256" key="10">
    <source>
        <dbReference type="SAM" id="Phobius"/>
    </source>
</evidence>
<feature type="non-terminal residue" evidence="13">
    <location>
        <position position="1"/>
    </location>
</feature>
<keyword evidence="5" id="KW-0132">Cell division</keyword>
<evidence type="ECO:0000256" key="7">
    <source>
        <dbReference type="ARBA" id="ARBA00022989"/>
    </source>
</evidence>
<feature type="domain" description="ABC3 transporter permease C-terminal" evidence="11">
    <location>
        <begin position="135"/>
        <end position="243"/>
    </location>
</feature>
<dbReference type="Gene3D" id="3.30.70.3040">
    <property type="match status" value="1"/>
</dbReference>
<comment type="similarity">
    <text evidence="2">Belongs to the ABC-4 integral membrane protein family. FtsX subfamily.</text>
</comment>
<evidence type="ECO:0000256" key="6">
    <source>
        <dbReference type="ARBA" id="ARBA00022692"/>
    </source>
</evidence>
<name>A0A381N7U6_9ZZZZ</name>
<keyword evidence="9" id="KW-0131">Cell cycle</keyword>
<evidence type="ECO:0000256" key="9">
    <source>
        <dbReference type="ARBA" id="ARBA00023306"/>
    </source>
</evidence>
<evidence type="ECO:0000259" key="11">
    <source>
        <dbReference type="Pfam" id="PF02687"/>
    </source>
</evidence>
<evidence type="ECO:0000256" key="3">
    <source>
        <dbReference type="ARBA" id="ARBA00021907"/>
    </source>
</evidence>
<feature type="transmembrane region" description="Helical" evidence="10">
    <location>
        <begin position="217"/>
        <end position="237"/>
    </location>
</feature>
<dbReference type="Pfam" id="PF02687">
    <property type="entry name" value="FtsX"/>
    <property type="match status" value="1"/>
</dbReference>
<dbReference type="GO" id="GO:0051301">
    <property type="term" value="P:cell division"/>
    <property type="evidence" value="ECO:0007669"/>
    <property type="project" value="UniProtKB-KW"/>
</dbReference>
<feature type="domain" description="FtsX extracellular" evidence="12">
    <location>
        <begin position="18"/>
        <end position="111"/>
    </location>
</feature>
<gene>
    <name evidence="13" type="ORF">METZ01_LOCUS2507</name>
</gene>
<protein>
    <recommendedName>
        <fullName evidence="3">Cell division protein FtsX</fullName>
    </recommendedName>
</protein>
<organism evidence="13">
    <name type="scientific">marine metagenome</name>
    <dbReference type="NCBI Taxonomy" id="408172"/>
    <lineage>
        <taxon>unclassified sequences</taxon>
        <taxon>metagenomes</taxon>
        <taxon>ecological metagenomes</taxon>
    </lineage>
</organism>
<evidence type="ECO:0000256" key="1">
    <source>
        <dbReference type="ARBA" id="ARBA00004651"/>
    </source>
</evidence>
<evidence type="ECO:0000256" key="8">
    <source>
        <dbReference type="ARBA" id="ARBA00023136"/>
    </source>
</evidence>
<dbReference type="Pfam" id="PF18075">
    <property type="entry name" value="FtsX_ECD"/>
    <property type="match status" value="1"/>
</dbReference>
<keyword evidence="7 10" id="KW-1133">Transmembrane helix</keyword>
<keyword evidence="6 10" id="KW-0812">Transmembrane</keyword>
<dbReference type="GO" id="GO:0005886">
    <property type="term" value="C:plasma membrane"/>
    <property type="evidence" value="ECO:0007669"/>
    <property type="project" value="UniProtKB-SubCell"/>
</dbReference>
<dbReference type="PANTHER" id="PTHR47755">
    <property type="entry name" value="CELL DIVISION PROTEIN FTSX"/>
    <property type="match status" value="1"/>
</dbReference>
<keyword evidence="8 10" id="KW-0472">Membrane</keyword>
<comment type="subcellular location">
    <subcellularLocation>
        <location evidence="1">Cell membrane</location>
        <topology evidence="1">Multi-pass membrane protein</topology>
    </subcellularLocation>
</comment>
<evidence type="ECO:0000256" key="2">
    <source>
        <dbReference type="ARBA" id="ARBA00007379"/>
    </source>
</evidence>
<dbReference type="AlphaFoldDB" id="A0A381N7U6"/>
<dbReference type="InterPro" id="IPR003838">
    <property type="entry name" value="ABC3_permease_C"/>
</dbReference>
<sequence>VVGENISGIIQIARGQYEFQVFFSEDVDNIRAAELVDQIGAIEGIKFASLITKEEAADIFQREFGENIFDLLEENPLPPGSVLKLQQPKDGRIDVNPIIKQIELVEGVDEVRYQGRLISLIERYYEGFFAAVTALAAAILFGTVILISNTIRLSIYARRDLIRILKLVGATDRFVRFPFMIEGILEGFFGSLIAAAVSYGFVEGSNYFLSLFTQYRLVWQFQIVALLVGVIVFFSFVGSMRAVRKFL</sequence>
<reference evidence="13" key="1">
    <citation type="submission" date="2018-05" db="EMBL/GenBank/DDBJ databases">
        <authorList>
            <person name="Lanie J.A."/>
            <person name="Ng W.-L."/>
            <person name="Kazmierczak K.M."/>
            <person name="Andrzejewski T.M."/>
            <person name="Davidsen T.M."/>
            <person name="Wayne K.J."/>
            <person name="Tettelin H."/>
            <person name="Glass J.I."/>
            <person name="Rusch D."/>
            <person name="Podicherti R."/>
            <person name="Tsui H.-C.T."/>
            <person name="Winkler M.E."/>
        </authorList>
    </citation>
    <scope>NUCLEOTIDE SEQUENCE</scope>
</reference>
<dbReference type="InterPro" id="IPR040690">
    <property type="entry name" value="FtsX_ECD"/>
</dbReference>
<evidence type="ECO:0000313" key="13">
    <source>
        <dbReference type="EMBL" id="SUZ49653.1"/>
    </source>
</evidence>
<proteinExistence type="inferred from homology"/>
<dbReference type="InterPro" id="IPR004513">
    <property type="entry name" value="FtsX"/>
</dbReference>
<keyword evidence="4" id="KW-1003">Cell membrane</keyword>
<evidence type="ECO:0000259" key="12">
    <source>
        <dbReference type="Pfam" id="PF18075"/>
    </source>
</evidence>
<feature type="transmembrane region" description="Helical" evidence="10">
    <location>
        <begin position="128"/>
        <end position="153"/>
    </location>
</feature>
<evidence type="ECO:0000256" key="5">
    <source>
        <dbReference type="ARBA" id="ARBA00022618"/>
    </source>
</evidence>